<keyword evidence="3" id="KW-1185">Reference proteome</keyword>
<gene>
    <name evidence="2" type="ORF">CIK83_11295</name>
</gene>
<dbReference type="Pfam" id="PF05940">
    <property type="entry name" value="NnrS"/>
    <property type="match status" value="1"/>
</dbReference>
<dbReference type="RefSeq" id="WP_086961328.1">
    <property type="nucleotide sequence ID" value="NZ_AP018681.1"/>
</dbReference>
<evidence type="ECO:0000256" key="1">
    <source>
        <dbReference type="SAM" id="Phobius"/>
    </source>
</evidence>
<feature type="transmembrane region" description="Helical" evidence="1">
    <location>
        <begin position="21"/>
        <end position="43"/>
    </location>
</feature>
<organism evidence="2 3">
    <name type="scientific">Vibrio casei</name>
    <dbReference type="NCBI Taxonomy" id="673372"/>
    <lineage>
        <taxon>Bacteria</taxon>
        <taxon>Pseudomonadati</taxon>
        <taxon>Pseudomonadota</taxon>
        <taxon>Gammaproteobacteria</taxon>
        <taxon>Vibrionales</taxon>
        <taxon>Vibrionaceae</taxon>
        <taxon>Vibrio</taxon>
    </lineage>
</organism>
<dbReference type="GeneID" id="303189507"/>
<feature type="transmembrane region" description="Helical" evidence="1">
    <location>
        <begin position="145"/>
        <end position="165"/>
    </location>
</feature>
<evidence type="ECO:0000313" key="3">
    <source>
        <dbReference type="Proteomes" id="UP000252479"/>
    </source>
</evidence>
<keyword evidence="1" id="KW-1133">Transmembrane helix</keyword>
<keyword evidence="1" id="KW-0472">Membrane</keyword>
<dbReference type="AlphaFoldDB" id="A0A368LI63"/>
<keyword evidence="1" id="KW-0812">Transmembrane</keyword>
<feature type="transmembrane region" description="Helical" evidence="1">
    <location>
        <begin position="268"/>
        <end position="299"/>
    </location>
</feature>
<protein>
    <submittedName>
        <fullName evidence="2">Short-chain dehydrogenase</fullName>
    </submittedName>
</protein>
<feature type="transmembrane region" description="Helical" evidence="1">
    <location>
        <begin position="63"/>
        <end position="80"/>
    </location>
</feature>
<dbReference type="InterPro" id="IPR010266">
    <property type="entry name" value="NnrS"/>
</dbReference>
<name>A0A368LI63_9VIBR</name>
<feature type="transmembrane region" description="Helical" evidence="1">
    <location>
        <begin position="366"/>
        <end position="384"/>
    </location>
</feature>
<comment type="caution">
    <text evidence="2">The sequence shown here is derived from an EMBL/GenBank/DDBJ whole genome shotgun (WGS) entry which is preliminary data.</text>
</comment>
<dbReference type="Proteomes" id="UP000252479">
    <property type="component" value="Unassembled WGS sequence"/>
</dbReference>
<proteinExistence type="predicted"/>
<accession>A0A368LI63</accession>
<evidence type="ECO:0000313" key="2">
    <source>
        <dbReference type="EMBL" id="RCS70053.1"/>
    </source>
</evidence>
<feature type="transmembrane region" description="Helical" evidence="1">
    <location>
        <begin position="305"/>
        <end position="326"/>
    </location>
</feature>
<reference evidence="2 3" key="1">
    <citation type="journal article" date="2017" name="Elife">
        <title>Extensive horizontal gene transfer in cheese-associated bacteria.</title>
        <authorList>
            <person name="Bonham K.S."/>
            <person name="Wolfe B.E."/>
            <person name="Dutton R.J."/>
        </authorList>
    </citation>
    <scope>NUCLEOTIDE SEQUENCE [LARGE SCALE GENOMIC DNA]</scope>
    <source>
        <strain evidence="2 3">JB196</strain>
    </source>
</reference>
<feature type="transmembrane region" description="Helical" evidence="1">
    <location>
        <begin position="92"/>
        <end position="108"/>
    </location>
</feature>
<feature type="transmembrane region" description="Helical" evidence="1">
    <location>
        <begin position="114"/>
        <end position="133"/>
    </location>
</feature>
<feature type="transmembrane region" description="Helical" evidence="1">
    <location>
        <begin position="180"/>
        <end position="200"/>
    </location>
</feature>
<dbReference type="EMBL" id="QPGL01000002">
    <property type="protein sequence ID" value="RCS70053.1"/>
    <property type="molecule type" value="Genomic_DNA"/>
</dbReference>
<sequence>MMNITDKSAEDKITPLLRLGFRPFFLLGAIYAPLAIAIWVYAFQHGQPSQLSVPALWWHVHEMLFGFAMAIVAGFLLTAAQNWTGVNGTKNTWLGVIVILWLLPRILFWTSTPLWVISSIEALFLALVAYEISFRVVKSQKYRNLIFLPFFILAIVANFAAYATIKGMPPFPSIAVWEAMLWWFVLLISIMGGRVIPFFTARRINFKKAEPLIWLDVGANFPLVLLFILSFFPLTAMTISPALMIFAAVMQTARFLRWKPWTTFKEPLVWSLHTAYACIPVGLFIKGLALMGVISSGYFVSHNMIHVLAIGAIGGLILAMITRVTMGHTGHNIYEGPSMWHAFLAILIAALVRGIGVAFWPEYMMILINLSAILWIYAFIMCIVKFGPMLTKPRVDGHPG</sequence>
<dbReference type="OrthoDB" id="9770040at2"/>
<feature type="transmembrane region" description="Helical" evidence="1">
    <location>
        <begin position="338"/>
        <end position="360"/>
    </location>
</feature>